<proteinExistence type="predicted"/>
<keyword evidence="3" id="KW-0255">Endonuclease</keyword>
<reference evidence="3" key="1">
    <citation type="submission" date="2021-03" db="EMBL/GenBank/DDBJ databases">
        <title>Description of Psychrosphaera ytuae sp. nov. isolated from deep sea sediment of South China Sea.</title>
        <authorList>
            <person name="Zhang J."/>
            <person name="Xu X.-D."/>
        </authorList>
    </citation>
    <scope>NUCLEOTIDE SEQUENCE</scope>
    <source>
        <strain evidence="3">MTZ26</strain>
    </source>
</reference>
<feature type="signal peptide" evidence="1">
    <location>
        <begin position="1"/>
        <end position="18"/>
    </location>
</feature>
<dbReference type="Pfam" id="PF03372">
    <property type="entry name" value="Exo_endo_phos"/>
    <property type="match status" value="1"/>
</dbReference>
<dbReference type="EMBL" id="CP072110">
    <property type="protein sequence ID" value="QTH65272.1"/>
    <property type="molecule type" value="Genomic_DNA"/>
</dbReference>
<evidence type="ECO:0000259" key="2">
    <source>
        <dbReference type="Pfam" id="PF03372"/>
    </source>
</evidence>
<gene>
    <name evidence="3" type="ORF">J1N51_03530</name>
</gene>
<dbReference type="InterPro" id="IPR005135">
    <property type="entry name" value="Endo/exonuclease/phosphatase"/>
</dbReference>
<feature type="domain" description="Endonuclease/exonuclease/phosphatase" evidence="2">
    <location>
        <begin position="40"/>
        <end position="398"/>
    </location>
</feature>
<organism evidence="3 4">
    <name type="scientific">Psychrosphaera ytuae</name>
    <dbReference type="NCBI Taxonomy" id="2820710"/>
    <lineage>
        <taxon>Bacteria</taxon>
        <taxon>Pseudomonadati</taxon>
        <taxon>Pseudomonadota</taxon>
        <taxon>Gammaproteobacteria</taxon>
        <taxon>Alteromonadales</taxon>
        <taxon>Pseudoalteromonadaceae</taxon>
        <taxon>Psychrosphaera</taxon>
    </lineage>
</organism>
<keyword evidence="3" id="KW-0378">Hydrolase</keyword>
<dbReference type="InterPro" id="IPR036691">
    <property type="entry name" value="Endo/exonu/phosph_ase_sf"/>
</dbReference>
<name>A0A975DDQ8_9GAMM</name>
<evidence type="ECO:0000256" key="1">
    <source>
        <dbReference type="SAM" id="SignalP"/>
    </source>
</evidence>
<dbReference type="SUPFAM" id="SSF56219">
    <property type="entry name" value="DNase I-like"/>
    <property type="match status" value="1"/>
</dbReference>
<protein>
    <submittedName>
        <fullName evidence="3">Endonuclease/exonuclease/phosphatase family protein</fullName>
    </submittedName>
</protein>
<dbReference type="KEGG" id="psym:J1N51_03530"/>
<accession>A0A975DDQ8</accession>
<keyword evidence="1" id="KW-0732">Signal</keyword>
<keyword evidence="4" id="KW-1185">Reference proteome</keyword>
<dbReference type="AlphaFoldDB" id="A0A975DDQ8"/>
<feature type="chain" id="PRO_5037306836" evidence="1">
    <location>
        <begin position="19"/>
        <end position="417"/>
    </location>
</feature>
<dbReference type="Proteomes" id="UP000682739">
    <property type="component" value="Chromosome"/>
</dbReference>
<dbReference type="Gene3D" id="3.60.10.10">
    <property type="entry name" value="Endonuclease/exonuclease/phosphatase"/>
    <property type="match status" value="1"/>
</dbReference>
<dbReference type="GO" id="GO:0004519">
    <property type="term" value="F:endonuclease activity"/>
    <property type="evidence" value="ECO:0007669"/>
    <property type="project" value="UniProtKB-KW"/>
</dbReference>
<evidence type="ECO:0000313" key="3">
    <source>
        <dbReference type="EMBL" id="QTH65272.1"/>
    </source>
</evidence>
<evidence type="ECO:0000313" key="4">
    <source>
        <dbReference type="Proteomes" id="UP000682739"/>
    </source>
</evidence>
<sequence>MITIGLLLGLGGSSVASAEEQTRMTDVTPKSAANQVRVATFNVSMEADNYKSDNQKVTSREPAAALVAALQSGQHPQIKNIAEIIQRVQPDVILLNEFDYISDPDLGINLFQKDYLGVSQNGQTPIQYPHVYLTPVNTGVKTGLGEQPNQSQKVRLSHYGFGKYPGQYGMVLLSKFPIDTENTRTFQTFLWKDMPNNLMPVETDGTSWYRPNEVEIMRLSSKSHWDVPVKICDTTLHVLASHPTPPVFDGKEDRNGRRNHDELRFWKDYINAKPDSYHFDDKGKKGGMSSADAKFVIVGDLNASAVEGDAYPGAMEQLLSHPKINNYPAPLSVGGLENKPKTRNNSDFAATHTAGWGMRADYVLPSANLDVANSGVYWPSSNSDQARLVKGRSASSDHRLVWADLVFPKDISCKSQE</sequence>
<keyword evidence="3" id="KW-0540">Nuclease</keyword>